<gene>
    <name evidence="4" type="ORF">HG535_0A02470</name>
</gene>
<evidence type="ECO:0000313" key="5">
    <source>
        <dbReference type="Proteomes" id="UP000509704"/>
    </source>
</evidence>
<keyword evidence="5" id="KW-1185">Reference proteome</keyword>
<sequence>MTSDDVLSVSDEHKYISTFCRHVIKEKSGNYPVLKRSLDGTIVYQDAAGVTSNRGNKLLQKSELVSREVINSSKPINEDFVYYNGSEHKLLQRKRIRFTPPETEWEMADETGYDAENVDNNEEELSRLVDVKKVLLPISSLADVSKRSPIARVFENNVLRNLALQSILMIEKEQYSVIKYSKFLEVFLGDNPKPLYEPDLHLPAYDHNLTLPDEEDTNDAEEKEKETAKDQPDLQNEDPFFALPKISASDTMLQLLPEMDSVQVSEEAETARQLAQIALQRNQEYIRNLRKIRNVLVKANRMKERIQAWSREYVGMQEDDVIVPNALRVVKRGLISATTNRSMSGRKVDAGEELNEENEIDDVNEANE</sequence>
<keyword evidence="1" id="KW-0175">Coiled coil</keyword>
<dbReference type="Pfam" id="PF08595">
    <property type="entry name" value="RXT2_N"/>
    <property type="match status" value="1"/>
</dbReference>
<dbReference type="OrthoDB" id="2405722at2759"/>
<evidence type="ECO:0000313" key="4">
    <source>
        <dbReference type="EMBL" id="QLG70309.1"/>
    </source>
</evidence>
<dbReference type="GeneID" id="59233945"/>
<name>A0A7H9AX00_ZYGMR</name>
<feature type="region of interest" description="Disordered" evidence="2">
    <location>
        <begin position="207"/>
        <end position="236"/>
    </location>
</feature>
<feature type="domain" description="Transcriptional regulatory protein RXT2 N-terminal" evidence="3">
    <location>
        <begin position="52"/>
        <end position="190"/>
    </location>
</feature>
<dbReference type="PANTHER" id="PTHR28232">
    <property type="entry name" value="TRANSCRIPTIONAL REGULATORY PROTEIN RXT2"/>
    <property type="match status" value="1"/>
</dbReference>
<dbReference type="GO" id="GO:0033698">
    <property type="term" value="C:Rpd3L complex"/>
    <property type="evidence" value="ECO:0007669"/>
    <property type="project" value="TreeGrafter"/>
</dbReference>
<dbReference type="InterPro" id="IPR013904">
    <property type="entry name" value="RXT2_N"/>
</dbReference>
<dbReference type="PANTHER" id="PTHR28232:SF1">
    <property type="entry name" value="TRANSCRIPTIONAL REGULATORY PROTEIN RXT2"/>
    <property type="match status" value="1"/>
</dbReference>
<evidence type="ECO:0000259" key="3">
    <source>
        <dbReference type="Pfam" id="PF08595"/>
    </source>
</evidence>
<dbReference type="Proteomes" id="UP000509704">
    <property type="component" value="Chromosome 1"/>
</dbReference>
<proteinExistence type="predicted"/>
<protein>
    <recommendedName>
        <fullName evidence="3">Transcriptional regulatory protein RXT2 N-terminal domain-containing protein</fullName>
    </recommendedName>
</protein>
<accession>A0A7H9AX00</accession>
<dbReference type="KEGG" id="zmk:HG535_0A02470"/>
<evidence type="ECO:0000256" key="1">
    <source>
        <dbReference type="SAM" id="Coils"/>
    </source>
</evidence>
<feature type="compositionally biased region" description="Basic and acidic residues" evidence="2">
    <location>
        <begin position="220"/>
        <end position="232"/>
    </location>
</feature>
<dbReference type="GO" id="GO:0005829">
    <property type="term" value="C:cytosol"/>
    <property type="evidence" value="ECO:0007669"/>
    <property type="project" value="TreeGrafter"/>
</dbReference>
<feature type="region of interest" description="Disordered" evidence="2">
    <location>
        <begin position="341"/>
        <end position="368"/>
    </location>
</feature>
<organism evidence="4 5">
    <name type="scientific">Zygotorulaspora mrakii</name>
    <name type="common">Zygosaccharomyces mrakii</name>
    <dbReference type="NCBI Taxonomy" id="42260"/>
    <lineage>
        <taxon>Eukaryota</taxon>
        <taxon>Fungi</taxon>
        <taxon>Dikarya</taxon>
        <taxon>Ascomycota</taxon>
        <taxon>Saccharomycotina</taxon>
        <taxon>Saccharomycetes</taxon>
        <taxon>Saccharomycetales</taxon>
        <taxon>Saccharomycetaceae</taxon>
        <taxon>Zygotorulaspora</taxon>
    </lineage>
</organism>
<reference evidence="4 5" key="1">
    <citation type="submission" date="2020-07" db="EMBL/GenBank/DDBJ databases">
        <title>The yeast mating-type switching endonuclease HO is a domesticated member of an unorthodox homing genetic element family.</title>
        <authorList>
            <person name="Coughlan A.Y."/>
            <person name="Lombardi L."/>
            <person name="Braun-Galleani S."/>
            <person name="Martos A.R."/>
            <person name="Galeote V."/>
            <person name="Bigey F."/>
            <person name="Dequin S."/>
            <person name="Byrne K.P."/>
            <person name="Wolfe K.H."/>
        </authorList>
    </citation>
    <scope>NUCLEOTIDE SEQUENCE [LARGE SCALE GENOMIC DNA]</scope>
    <source>
        <strain evidence="4 5">NRRL Y-6702</strain>
    </source>
</reference>
<feature type="compositionally biased region" description="Acidic residues" evidence="2">
    <location>
        <begin position="351"/>
        <end position="368"/>
    </location>
</feature>
<evidence type="ECO:0000256" key="2">
    <source>
        <dbReference type="SAM" id="MobiDB-lite"/>
    </source>
</evidence>
<dbReference type="EMBL" id="CP058604">
    <property type="protein sequence ID" value="QLG70309.1"/>
    <property type="molecule type" value="Genomic_DNA"/>
</dbReference>
<dbReference type="RefSeq" id="XP_037142037.1">
    <property type="nucleotide sequence ID" value="XM_037286142.1"/>
</dbReference>
<dbReference type="InterPro" id="IPR039602">
    <property type="entry name" value="Rxt2"/>
</dbReference>
<dbReference type="AlphaFoldDB" id="A0A7H9AX00"/>
<feature type="coiled-coil region" evidence="1">
    <location>
        <begin position="292"/>
        <end position="319"/>
    </location>
</feature>